<protein>
    <submittedName>
        <fullName evidence="2">Uncharacterized protein</fullName>
    </submittedName>
</protein>
<evidence type="ECO:0000313" key="2">
    <source>
        <dbReference type="EMBL" id="ARF10563.1"/>
    </source>
</evidence>
<keyword evidence="1" id="KW-1133">Transmembrane helix</keyword>
<keyword evidence="1" id="KW-0812">Transmembrane</keyword>
<dbReference type="EMBL" id="KY684104">
    <property type="protein sequence ID" value="ARF10563.1"/>
    <property type="molecule type" value="Genomic_DNA"/>
</dbReference>
<evidence type="ECO:0000256" key="1">
    <source>
        <dbReference type="SAM" id="Phobius"/>
    </source>
</evidence>
<gene>
    <name evidence="2" type="ORF">Hokovirus_2_90</name>
</gene>
<keyword evidence="1" id="KW-0472">Membrane</keyword>
<reference evidence="2" key="1">
    <citation type="journal article" date="2017" name="Science">
        <title>Giant viruses with an expanded complement of translation system components.</title>
        <authorList>
            <person name="Schulz F."/>
            <person name="Yutin N."/>
            <person name="Ivanova N.N."/>
            <person name="Ortega D.R."/>
            <person name="Lee T.K."/>
            <person name="Vierheilig J."/>
            <person name="Daims H."/>
            <person name="Horn M."/>
            <person name="Wagner M."/>
            <person name="Jensen G.J."/>
            <person name="Kyrpides N.C."/>
            <person name="Koonin E.V."/>
            <person name="Woyke T."/>
        </authorList>
    </citation>
    <scope>NUCLEOTIDE SEQUENCE</scope>
    <source>
        <strain evidence="2">HKV1</strain>
    </source>
</reference>
<name>A0A1V0SFS4_9VIRU</name>
<accession>A0A1V0SFS4</accession>
<sequence>MDINIKNIIKYTSCKYNYETENLTFYFLETFLKNKNYIKNFLNSLTFLNSLKNNKYICSGTNNITLITYQKSRTDKINIRQESNTKSYFCPLNKQLIKKIIDNTPYNDLYDDFYLSLMFDSNYYEKLYYKFLYYEDDEIIIFPVLTLFFINSYILTQLENHYNNKNNNQNNDQVLTYLNNITFQIIIKPDDYANLKIMYNNNENKEYLIKELLKQPYVSVYDERNYMLLEKYENIKQKIINYYKEKFNVLNQDNIKIYIQNFYPHNCWIKINMTYKYNKNINDQNYMRLTEYHGTIPYDVFLLYLKNKINFDNFYYSSFKENFIKNYDLIISKNNNTFDCFDSTFTIKEEIFDKNLNDKFIKKYETKNLINDKLVKNNKLTNFEIINIYNTPLTNQNKLCSLSLHAIINNGIYVINIIPNTGEYLYKKFKSNNIINYFNKNMIIKEQLIAAKKTNETNFYYCLKKDLKYTIEIIPTPCFTYLNNKLFLLDNCNYNNFEKNNKHIFNSPVILNLKTNNEIRIIFNNYVKNNFIIPLSLIIFNIILIFHTFHKNHINYMKTQLNNFINIMKNKNIIDKNDNYFNNCINNDNLYFYIENYPFIAVPSSFTSIDFKYIVWYMHIRYFDYDKLNIILDNLLDCLVNLEKKYKSEDININKELYQIIFDVNLENYLFNISNLFNNNEFIDVKYLLDYFLKIFKEKYQNKYLNTYFHYPTRINLETLHIHISDRYYRQNTELTSFVKRFNEQQFILNDLYFTNFNYVWLSESWLESNNYKILLTMEEIKNIQRKETIQDKINEIFKKYNNVGNNYIEKLYQINKNMIDNFLIKLS</sequence>
<feature type="transmembrane region" description="Helical" evidence="1">
    <location>
        <begin position="531"/>
        <end position="549"/>
    </location>
</feature>
<organism evidence="2">
    <name type="scientific">Hokovirus HKV1</name>
    <dbReference type="NCBI Taxonomy" id="1977638"/>
    <lineage>
        <taxon>Viruses</taxon>
        <taxon>Varidnaviria</taxon>
        <taxon>Bamfordvirae</taxon>
        <taxon>Nucleocytoviricota</taxon>
        <taxon>Megaviricetes</taxon>
        <taxon>Imitervirales</taxon>
        <taxon>Mimiviridae</taxon>
        <taxon>Klosneuvirinae</taxon>
        <taxon>Hokovirus</taxon>
    </lineage>
</organism>
<proteinExistence type="predicted"/>